<feature type="compositionally biased region" description="Acidic residues" evidence="1">
    <location>
        <begin position="639"/>
        <end position="651"/>
    </location>
</feature>
<gene>
    <name evidence="2" type="ORF">BDV29DRAFT_130982</name>
</gene>
<feature type="compositionally biased region" description="Low complexity" evidence="1">
    <location>
        <begin position="907"/>
        <end position="922"/>
    </location>
</feature>
<feature type="region of interest" description="Disordered" evidence="1">
    <location>
        <begin position="131"/>
        <end position="153"/>
    </location>
</feature>
<dbReference type="OrthoDB" id="74412at2759"/>
<dbReference type="EMBL" id="ML732218">
    <property type="protein sequence ID" value="KAB8073919.1"/>
    <property type="molecule type" value="Genomic_DNA"/>
</dbReference>
<evidence type="ECO:0000313" key="3">
    <source>
        <dbReference type="Proteomes" id="UP000326565"/>
    </source>
</evidence>
<feature type="region of interest" description="Disordered" evidence="1">
    <location>
        <begin position="872"/>
        <end position="979"/>
    </location>
</feature>
<dbReference type="Gene3D" id="3.40.20.10">
    <property type="entry name" value="Severin"/>
    <property type="match status" value="1"/>
</dbReference>
<feature type="region of interest" description="Disordered" evidence="1">
    <location>
        <begin position="785"/>
        <end position="829"/>
    </location>
</feature>
<feature type="region of interest" description="Disordered" evidence="1">
    <location>
        <begin position="561"/>
        <end position="707"/>
    </location>
</feature>
<accession>A0A5N5WZY6</accession>
<evidence type="ECO:0000256" key="1">
    <source>
        <dbReference type="SAM" id="MobiDB-lite"/>
    </source>
</evidence>
<feature type="compositionally biased region" description="Basic and acidic residues" evidence="1">
    <location>
        <begin position="206"/>
        <end position="228"/>
    </location>
</feature>
<dbReference type="SUPFAM" id="SSF55753">
    <property type="entry name" value="Actin depolymerizing proteins"/>
    <property type="match status" value="1"/>
</dbReference>
<feature type="compositionally biased region" description="Low complexity" evidence="1">
    <location>
        <begin position="336"/>
        <end position="351"/>
    </location>
</feature>
<feature type="compositionally biased region" description="Low complexity" evidence="1">
    <location>
        <begin position="951"/>
        <end position="968"/>
    </location>
</feature>
<name>A0A5N5WZY6_9EURO</name>
<feature type="region of interest" description="Disordered" evidence="1">
    <location>
        <begin position="171"/>
        <end position="432"/>
    </location>
</feature>
<feature type="compositionally biased region" description="Basic and acidic residues" evidence="1">
    <location>
        <begin position="652"/>
        <end position="663"/>
    </location>
</feature>
<reference evidence="2 3" key="1">
    <citation type="submission" date="2019-04" db="EMBL/GenBank/DDBJ databases">
        <title>Friends and foes A comparative genomics study of 23 Aspergillus species from section Flavi.</title>
        <authorList>
            <consortium name="DOE Joint Genome Institute"/>
            <person name="Kjaerbolling I."/>
            <person name="Vesth T."/>
            <person name="Frisvad J.C."/>
            <person name="Nybo J.L."/>
            <person name="Theobald S."/>
            <person name="Kildgaard S."/>
            <person name="Isbrandt T."/>
            <person name="Kuo A."/>
            <person name="Sato A."/>
            <person name="Lyhne E.K."/>
            <person name="Kogle M.E."/>
            <person name="Wiebenga A."/>
            <person name="Kun R.S."/>
            <person name="Lubbers R.J."/>
            <person name="Makela M.R."/>
            <person name="Barry K."/>
            <person name="Chovatia M."/>
            <person name="Clum A."/>
            <person name="Daum C."/>
            <person name="Haridas S."/>
            <person name="He G."/>
            <person name="LaButti K."/>
            <person name="Lipzen A."/>
            <person name="Mondo S."/>
            <person name="Riley R."/>
            <person name="Salamov A."/>
            <person name="Simmons B.A."/>
            <person name="Magnuson J.K."/>
            <person name="Henrissat B."/>
            <person name="Mortensen U.H."/>
            <person name="Larsen T.O."/>
            <person name="Devries R.P."/>
            <person name="Grigoriev I.V."/>
            <person name="Machida M."/>
            <person name="Baker S.E."/>
            <person name="Andersen M.R."/>
        </authorList>
    </citation>
    <scope>NUCLEOTIDE SEQUENCE [LARGE SCALE GENOMIC DNA]</scope>
    <source>
        <strain evidence="2 3">CBS 151.66</strain>
    </source>
</reference>
<feature type="compositionally biased region" description="Polar residues" evidence="1">
    <location>
        <begin position="785"/>
        <end position="811"/>
    </location>
</feature>
<feature type="compositionally biased region" description="Polar residues" evidence="1">
    <location>
        <begin position="892"/>
        <end position="905"/>
    </location>
</feature>
<feature type="compositionally biased region" description="Low complexity" evidence="1">
    <location>
        <begin position="287"/>
        <end position="303"/>
    </location>
</feature>
<feature type="compositionally biased region" description="Basic and acidic residues" evidence="1">
    <location>
        <begin position="189"/>
        <end position="199"/>
    </location>
</feature>
<dbReference type="AlphaFoldDB" id="A0A5N5WZY6"/>
<proteinExistence type="predicted"/>
<keyword evidence="3" id="KW-1185">Reference proteome</keyword>
<dbReference type="Proteomes" id="UP000326565">
    <property type="component" value="Unassembled WGS sequence"/>
</dbReference>
<feature type="region of interest" description="Disordered" evidence="1">
    <location>
        <begin position="489"/>
        <end position="534"/>
    </location>
</feature>
<evidence type="ECO:0008006" key="4">
    <source>
        <dbReference type="Google" id="ProtNLM"/>
    </source>
</evidence>
<feature type="compositionally biased region" description="Pro residues" evidence="1">
    <location>
        <begin position="317"/>
        <end position="328"/>
    </location>
</feature>
<organism evidence="2 3">
    <name type="scientific">Aspergillus leporis</name>
    <dbReference type="NCBI Taxonomy" id="41062"/>
    <lineage>
        <taxon>Eukaryota</taxon>
        <taxon>Fungi</taxon>
        <taxon>Dikarya</taxon>
        <taxon>Ascomycota</taxon>
        <taxon>Pezizomycotina</taxon>
        <taxon>Eurotiomycetes</taxon>
        <taxon>Eurotiomycetidae</taxon>
        <taxon>Eurotiales</taxon>
        <taxon>Aspergillaceae</taxon>
        <taxon>Aspergillus</taxon>
        <taxon>Aspergillus subgen. Circumdati</taxon>
    </lineage>
</organism>
<feature type="compositionally biased region" description="Basic and acidic residues" evidence="1">
    <location>
        <begin position="380"/>
        <end position="398"/>
    </location>
</feature>
<dbReference type="InterPro" id="IPR029006">
    <property type="entry name" value="ADF-H/Gelsolin-like_dom_sf"/>
</dbReference>
<feature type="compositionally biased region" description="Polar residues" evidence="1">
    <location>
        <begin position="693"/>
        <end position="707"/>
    </location>
</feature>
<feature type="compositionally biased region" description="Polar residues" evidence="1">
    <location>
        <begin position="819"/>
        <end position="829"/>
    </location>
</feature>
<sequence>MSLNGLDNPAVIEAYQAALSEAGGWFLLQYISRDEVALLDRGTGGVPEVRNAIDSYEEKSPLYGFLQYRRRKVLLSYLPEGISRLVQARTTVQFQSVLDKFSPHDTVFSLSQPSDLTESALSSACLLHTASDAEETPGSKDVPQTPPPSKDFRQRSFSQLSEATVVVSPVTSDAHSTLHGDEPTPTTKSPDDTQAHDRPPSIAGDHYAERPASRINSRDELSYSEPRRSTQSTRPSLRDLERTSAYSPKVKLGPRPSVDGSGRPRTAGNLTRSAEQRPVASLPAGIRSSSLRRSSPSPARPRSQGSTVASMSGRMVPPVPPLLVPPLSMPISRPQLSPGAKSLSALSSSGAQERERLMKALQLRKTQMEKKAQAGKRSHKDTEKRKESIPDPIEDKENIIQAPDNMKRVQSDETKASVEHSKDPLSETQPSVVSEPIKVHDGHMQAFSGSIASESAADMAITDLRDTSETGAESSVDTTEPSGVDHFQAVQSVPETENDVVEGESTRSVAGETKSGPGSPSAAKEVPLEDKSLNTPDVEIAVASPPAENLLTPVEQEVDTIGEPTEPSLPQSIPVPTCPSPESRPSPTLDFSTTLETHVIETQNGIIPEVSVAEQKDVDTRKEKRRPHLEPIQVPTPEYSDDDNLSDDSFMEELKSATLEEAKPISVGKSPLSPGYSNNGNDRSLPDAWKNSRAVSNPSAIGGQSPNMHALAMGRSVSTPYREADSLAGPVLVAKKINVSSGISKRIQALEKFSSRADAQPIPNQNLTAPCASASFEALRKRASASLTSAPDTRPGSRQGSFTPETFSRASSVRRRDSQSSASVKRTNSVSVTARIVRDSNTTPGDSKADPFEDSIFNLYASPLTVEHETCESSLQTIPAEPVASKLEKRNMSTSSAGSGNQSVALSMPRSDSRLSISSASRNEGAAKPAADVPSSPEKKKESRTSRLLRRMSSITSSSRKSPFSSLSPVLKEETLPSDTGVEVAQTIDIGEVNVQFPDTLLWKRRFVRVDDKGYLVLTPGNVDSSNRNMVKRYHLSEFRTPTLPDEDRQELPNSILLDFLDGSTLQCACESRQGQTFVLQTLVHAHGTHQQLSQ</sequence>
<feature type="compositionally biased region" description="Basic and acidic residues" evidence="1">
    <location>
        <begin position="405"/>
        <end position="425"/>
    </location>
</feature>
<protein>
    <recommendedName>
        <fullName evidence="4">GPI-anchored cell surface glycoprotein</fullName>
    </recommendedName>
</protein>
<feature type="compositionally biased region" description="Polar residues" evidence="1">
    <location>
        <begin position="585"/>
        <end position="605"/>
    </location>
</feature>
<evidence type="ECO:0000313" key="2">
    <source>
        <dbReference type="EMBL" id="KAB8073919.1"/>
    </source>
</evidence>